<gene>
    <name evidence="2" type="ORF">QJS10_CPA01g00553</name>
</gene>
<organism evidence="2 3">
    <name type="scientific">Acorus calamus</name>
    <name type="common">Sweet flag</name>
    <dbReference type="NCBI Taxonomy" id="4465"/>
    <lineage>
        <taxon>Eukaryota</taxon>
        <taxon>Viridiplantae</taxon>
        <taxon>Streptophyta</taxon>
        <taxon>Embryophyta</taxon>
        <taxon>Tracheophyta</taxon>
        <taxon>Spermatophyta</taxon>
        <taxon>Magnoliopsida</taxon>
        <taxon>Liliopsida</taxon>
        <taxon>Acoraceae</taxon>
        <taxon>Acorus</taxon>
    </lineage>
</organism>
<evidence type="ECO:0000313" key="3">
    <source>
        <dbReference type="Proteomes" id="UP001180020"/>
    </source>
</evidence>
<dbReference type="Pfam" id="PF13966">
    <property type="entry name" value="zf-RVT"/>
    <property type="match status" value="1"/>
</dbReference>
<name>A0AAV9FL71_ACOCL</name>
<comment type="caution">
    <text evidence="2">The sequence shown here is derived from an EMBL/GenBank/DDBJ whole genome shotgun (WGS) entry which is preliminary data.</text>
</comment>
<sequence length="264" mass="30875">MPSLNRCALALVKGWLRVLDELGDSVQWAIGDGQSIMFWKDNWCGERSLMDRFPALYQIVESKNCRVKERWDAWEENHGWRIRFSMCIGEAQNGQAEILQGILRTISLSDMVNKMQWKGQSGRDYTAKQRYGWFIRNARVNNLVISKHLDFWRPKVPRKIKVFLWLAYQRRVLTKCYRAKCGICLVDDETADHLFCSCPAARMLWTALGHVIACDMSFVSIDELWRTTSSMTNRKDRLVEAEVRRYLIPAGLWSLWVTQNAVLF</sequence>
<dbReference type="EMBL" id="JAUJYO010000001">
    <property type="protein sequence ID" value="KAK1325994.1"/>
    <property type="molecule type" value="Genomic_DNA"/>
</dbReference>
<accession>A0AAV9FL71</accession>
<proteinExistence type="predicted"/>
<protein>
    <recommendedName>
        <fullName evidence="1">Reverse transcriptase zinc-binding domain-containing protein</fullName>
    </recommendedName>
</protein>
<reference evidence="2" key="1">
    <citation type="journal article" date="2023" name="Nat. Commun.">
        <title>Diploid and tetraploid genomes of Acorus and the evolution of monocots.</title>
        <authorList>
            <person name="Ma L."/>
            <person name="Liu K.W."/>
            <person name="Li Z."/>
            <person name="Hsiao Y.Y."/>
            <person name="Qi Y."/>
            <person name="Fu T."/>
            <person name="Tang G.D."/>
            <person name="Zhang D."/>
            <person name="Sun W.H."/>
            <person name="Liu D.K."/>
            <person name="Li Y."/>
            <person name="Chen G.Z."/>
            <person name="Liu X.D."/>
            <person name="Liao X.Y."/>
            <person name="Jiang Y.T."/>
            <person name="Yu X."/>
            <person name="Hao Y."/>
            <person name="Huang J."/>
            <person name="Zhao X.W."/>
            <person name="Ke S."/>
            <person name="Chen Y.Y."/>
            <person name="Wu W.L."/>
            <person name="Hsu J.L."/>
            <person name="Lin Y.F."/>
            <person name="Huang M.D."/>
            <person name="Li C.Y."/>
            <person name="Huang L."/>
            <person name="Wang Z.W."/>
            <person name="Zhao X."/>
            <person name="Zhong W.Y."/>
            <person name="Peng D.H."/>
            <person name="Ahmad S."/>
            <person name="Lan S."/>
            <person name="Zhang J.S."/>
            <person name="Tsai W.C."/>
            <person name="Van de Peer Y."/>
            <person name="Liu Z.J."/>
        </authorList>
    </citation>
    <scope>NUCLEOTIDE SEQUENCE</scope>
    <source>
        <strain evidence="2">CP</strain>
    </source>
</reference>
<keyword evidence="3" id="KW-1185">Reference proteome</keyword>
<dbReference type="AlphaFoldDB" id="A0AAV9FL71"/>
<feature type="domain" description="Reverse transcriptase zinc-binding" evidence="1">
    <location>
        <begin position="145"/>
        <end position="205"/>
    </location>
</feature>
<evidence type="ECO:0000313" key="2">
    <source>
        <dbReference type="EMBL" id="KAK1325994.1"/>
    </source>
</evidence>
<dbReference type="InterPro" id="IPR026960">
    <property type="entry name" value="RVT-Znf"/>
</dbReference>
<dbReference type="PANTHER" id="PTHR36617">
    <property type="entry name" value="PROTEIN, PUTATIVE-RELATED"/>
    <property type="match status" value="1"/>
</dbReference>
<evidence type="ECO:0000259" key="1">
    <source>
        <dbReference type="Pfam" id="PF13966"/>
    </source>
</evidence>
<dbReference type="PANTHER" id="PTHR36617:SF15">
    <property type="entry name" value="REVERSE TRANSCRIPTASE ZINC-BINDING DOMAIN-CONTAINING PROTEIN"/>
    <property type="match status" value="1"/>
</dbReference>
<dbReference type="Proteomes" id="UP001180020">
    <property type="component" value="Unassembled WGS sequence"/>
</dbReference>
<reference evidence="2" key="2">
    <citation type="submission" date="2023-06" db="EMBL/GenBank/DDBJ databases">
        <authorList>
            <person name="Ma L."/>
            <person name="Liu K.-W."/>
            <person name="Li Z."/>
            <person name="Hsiao Y.-Y."/>
            <person name="Qi Y."/>
            <person name="Fu T."/>
            <person name="Tang G."/>
            <person name="Zhang D."/>
            <person name="Sun W.-H."/>
            <person name="Liu D.-K."/>
            <person name="Li Y."/>
            <person name="Chen G.-Z."/>
            <person name="Liu X.-D."/>
            <person name="Liao X.-Y."/>
            <person name="Jiang Y.-T."/>
            <person name="Yu X."/>
            <person name="Hao Y."/>
            <person name="Huang J."/>
            <person name="Zhao X.-W."/>
            <person name="Ke S."/>
            <person name="Chen Y.-Y."/>
            <person name="Wu W.-L."/>
            <person name="Hsu J.-L."/>
            <person name="Lin Y.-F."/>
            <person name="Huang M.-D."/>
            <person name="Li C.-Y."/>
            <person name="Huang L."/>
            <person name="Wang Z.-W."/>
            <person name="Zhao X."/>
            <person name="Zhong W.-Y."/>
            <person name="Peng D.-H."/>
            <person name="Ahmad S."/>
            <person name="Lan S."/>
            <person name="Zhang J.-S."/>
            <person name="Tsai W.-C."/>
            <person name="Van De Peer Y."/>
            <person name="Liu Z.-J."/>
        </authorList>
    </citation>
    <scope>NUCLEOTIDE SEQUENCE</scope>
    <source>
        <strain evidence="2">CP</strain>
        <tissue evidence="2">Leaves</tissue>
    </source>
</reference>